<proteinExistence type="inferred from homology"/>
<organism evidence="4 5">
    <name type="scientific">Microbispora triticiradicis</name>
    <dbReference type="NCBI Taxonomy" id="2200763"/>
    <lineage>
        <taxon>Bacteria</taxon>
        <taxon>Bacillati</taxon>
        <taxon>Actinomycetota</taxon>
        <taxon>Actinomycetes</taxon>
        <taxon>Streptosporangiales</taxon>
        <taxon>Streptosporangiaceae</taxon>
        <taxon>Microbispora</taxon>
    </lineage>
</organism>
<dbReference type="Pfam" id="PF02685">
    <property type="entry name" value="Glucokinase"/>
    <property type="match status" value="1"/>
</dbReference>
<evidence type="ECO:0000313" key="4">
    <source>
        <dbReference type="EMBL" id="TLP59516.1"/>
    </source>
</evidence>
<dbReference type="Gene3D" id="3.40.367.20">
    <property type="match status" value="1"/>
</dbReference>
<evidence type="ECO:0000256" key="2">
    <source>
        <dbReference type="ARBA" id="ARBA00022777"/>
    </source>
</evidence>
<accession>A0A5R8Z3I9</accession>
<dbReference type="EMBL" id="VANP01000005">
    <property type="protein sequence ID" value="TLP59516.1"/>
    <property type="molecule type" value="Genomic_DNA"/>
</dbReference>
<dbReference type="PANTHER" id="PTHR47690">
    <property type="entry name" value="GLUCOKINASE"/>
    <property type="match status" value="1"/>
</dbReference>
<dbReference type="Gene3D" id="3.30.420.40">
    <property type="match status" value="1"/>
</dbReference>
<keyword evidence="5" id="KW-1185">Reference proteome</keyword>
<sequence length="351" mass="35476">MSLPWLVADVGGTNARFGLVPRRGGQPEAVTVLDVSQHLGLADAVAAYLADHAGGVRPGAACLAIAGPVDRDRYRLTNAGWSGSVNDLGIPRTVLLNDFEALAISLPHLAGGDLVSLGGPPPSPGLTKAVLGPGTGLGVAGLVPVREGWLPVAGEGGHVAVPVVTDLEMEIVRALRADGLPYVDAEHLLSGTGLPRLHRGLALVRGVAPDAWTAPQETAQETPRTAGTLTTGARATAAGAAAPGLTAAQITASDDPLCVETVEVFLALLGGFAGGVALTFGARGGVYLGGGVLPRLAARIPGSAFRARFETTAPALKDYAAAIPTSLIVAEQPALTGAAAWLAQRFPEVEL</sequence>
<dbReference type="InterPro" id="IPR003836">
    <property type="entry name" value="Glucokinase"/>
</dbReference>
<dbReference type="Proteomes" id="UP000309033">
    <property type="component" value="Unassembled WGS sequence"/>
</dbReference>
<dbReference type="GO" id="GO:0004340">
    <property type="term" value="F:glucokinase activity"/>
    <property type="evidence" value="ECO:0007669"/>
    <property type="project" value="InterPro"/>
</dbReference>
<dbReference type="GO" id="GO:0005829">
    <property type="term" value="C:cytosol"/>
    <property type="evidence" value="ECO:0007669"/>
    <property type="project" value="TreeGrafter"/>
</dbReference>
<keyword evidence="2" id="KW-0418">Kinase</keyword>
<protein>
    <submittedName>
        <fullName evidence="4">Glucokinase</fullName>
    </submittedName>
</protein>
<gene>
    <name evidence="4" type="ORF">FED44_14485</name>
</gene>
<evidence type="ECO:0000256" key="3">
    <source>
        <dbReference type="RuleBase" id="RU004046"/>
    </source>
</evidence>
<name>A0A5R8Z3I9_9ACTN</name>
<evidence type="ECO:0000313" key="5">
    <source>
        <dbReference type="Proteomes" id="UP000309033"/>
    </source>
</evidence>
<evidence type="ECO:0000256" key="1">
    <source>
        <dbReference type="ARBA" id="ARBA00022679"/>
    </source>
</evidence>
<dbReference type="CDD" id="cd24008">
    <property type="entry name" value="ASKHA_NBD_GLK"/>
    <property type="match status" value="1"/>
</dbReference>
<dbReference type="GO" id="GO:0005536">
    <property type="term" value="F:D-glucose binding"/>
    <property type="evidence" value="ECO:0007669"/>
    <property type="project" value="InterPro"/>
</dbReference>
<keyword evidence="1" id="KW-0808">Transferase</keyword>
<comment type="caution">
    <text evidence="4">The sequence shown here is derived from an EMBL/GenBank/DDBJ whole genome shotgun (WGS) entry which is preliminary data.</text>
</comment>
<dbReference type="PANTHER" id="PTHR47690:SF1">
    <property type="entry name" value="GLUCOKINASE"/>
    <property type="match status" value="1"/>
</dbReference>
<reference evidence="4" key="1">
    <citation type="submission" date="2019-05" db="EMBL/GenBank/DDBJ databases">
        <title>Isolation, diversity and antifungal activity of Actinobacteria from wheat.</title>
        <authorList>
            <person name="Yu B."/>
        </authorList>
    </citation>
    <scope>NUCLEOTIDE SEQUENCE [LARGE SCALE GENOMIC DNA]</scope>
    <source>
        <strain evidence="4">NEAU-HEGS1-5</strain>
    </source>
</reference>
<dbReference type="AlphaFoldDB" id="A0A5R8Z3I9"/>
<dbReference type="InterPro" id="IPR043129">
    <property type="entry name" value="ATPase_NBD"/>
</dbReference>
<dbReference type="InterPro" id="IPR050201">
    <property type="entry name" value="Bacterial_glucokinase"/>
</dbReference>
<dbReference type="GO" id="GO:0006096">
    <property type="term" value="P:glycolytic process"/>
    <property type="evidence" value="ECO:0007669"/>
    <property type="project" value="InterPro"/>
</dbReference>
<comment type="similarity">
    <text evidence="3">Belongs to the bacterial glucokinase family.</text>
</comment>
<dbReference type="SUPFAM" id="SSF53067">
    <property type="entry name" value="Actin-like ATPase domain"/>
    <property type="match status" value="1"/>
</dbReference>
<dbReference type="GO" id="GO:0005524">
    <property type="term" value="F:ATP binding"/>
    <property type="evidence" value="ECO:0007669"/>
    <property type="project" value="InterPro"/>
</dbReference>
<dbReference type="OrthoDB" id="9800595at2"/>